<accession>A0A1T5H5I2</accession>
<reference evidence="3" key="1">
    <citation type="submission" date="2017-02" db="EMBL/GenBank/DDBJ databases">
        <authorList>
            <person name="Varghese N."/>
            <person name="Submissions S."/>
        </authorList>
    </citation>
    <scope>NUCLEOTIDE SEQUENCE [LARGE SCALE GENOMIC DNA]</scope>
    <source>
        <strain evidence="3">DSM 22270</strain>
    </source>
</reference>
<organism evidence="2 3">
    <name type="scientific">Dyadobacter psychrophilus</name>
    <dbReference type="NCBI Taxonomy" id="651661"/>
    <lineage>
        <taxon>Bacteria</taxon>
        <taxon>Pseudomonadati</taxon>
        <taxon>Bacteroidota</taxon>
        <taxon>Cytophagia</taxon>
        <taxon>Cytophagales</taxon>
        <taxon>Spirosomataceae</taxon>
        <taxon>Dyadobacter</taxon>
    </lineage>
</organism>
<dbReference type="Pfam" id="PF00561">
    <property type="entry name" value="Abhydrolase_1"/>
    <property type="match status" value="1"/>
</dbReference>
<dbReference type="AlphaFoldDB" id="A0A1T5H5I2"/>
<sequence>MSSLMDMLGGFFNLPALSRHQMYPTIHYQKLGHGPKTLLAFHGIGQDGASCFQPFEAHLGGIYTTYAFDLFFHGKSNFSKAEVVTKELWQNLVHEFLVKNNIQKFDVAGFSMGGRFALATLELFADNIENVFLIAPDGVSEHPLYGIATRFWPARQLFQWSMRKPEPFFAVVNALKQADLLNSSLHRFVEQVLNTPEKRQIIYNSWVNFRDLRFDITALHQLAVAKNIRIYLFMGEFDTLLKPTHVRKLAALLPSDQYIILKSGHTKLVEHAASWICALFK</sequence>
<dbReference type="InterPro" id="IPR029058">
    <property type="entry name" value="AB_hydrolase_fold"/>
</dbReference>
<evidence type="ECO:0000313" key="2">
    <source>
        <dbReference type="EMBL" id="SKC15945.1"/>
    </source>
</evidence>
<dbReference type="SUPFAM" id="SSF53474">
    <property type="entry name" value="alpha/beta-Hydrolases"/>
    <property type="match status" value="1"/>
</dbReference>
<evidence type="ECO:0000259" key="1">
    <source>
        <dbReference type="Pfam" id="PF00561"/>
    </source>
</evidence>
<proteinExistence type="predicted"/>
<dbReference type="EMBL" id="FUZA01000008">
    <property type="protein sequence ID" value="SKC15945.1"/>
    <property type="molecule type" value="Genomic_DNA"/>
</dbReference>
<dbReference type="Gene3D" id="3.40.50.1820">
    <property type="entry name" value="alpha/beta hydrolase"/>
    <property type="match status" value="1"/>
</dbReference>
<gene>
    <name evidence="2" type="ORF">SAMN05660293_04957</name>
</gene>
<keyword evidence="3" id="KW-1185">Reference proteome</keyword>
<dbReference type="PANTHER" id="PTHR46438:SF11">
    <property type="entry name" value="LIPASE-RELATED"/>
    <property type="match status" value="1"/>
</dbReference>
<dbReference type="PANTHER" id="PTHR46438">
    <property type="entry name" value="ALPHA/BETA-HYDROLASES SUPERFAMILY PROTEIN"/>
    <property type="match status" value="1"/>
</dbReference>
<evidence type="ECO:0000313" key="3">
    <source>
        <dbReference type="Proteomes" id="UP000190897"/>
    </source>
</evidence>
<dbReference type="Proteomes" id="UP000190897">
    <property type="component" value="Unassembled WGS sequence"/>
</dbReference>
<name>A0A1T5H5I2_9BACT</name>
<feature type="domain" description="AB hydrolase-1" evidence="1">
    <location>
        <begin position="37"/>
        <end position="271"/>
    </location>
</feature>
<protein>
    <submittedName>
        <fullName evidence="2">Pimeloyl-ACP methyl ester carboxylesterase</fullName>
    </submittedName>
</protein>
<dbReference type="InterPro" id="IPR000073">
    <property type="entry name" value="AB_hydrolase_1"/>
</dbReference>
<dbReference type="STRING" id="651661.SAMN05660293_04957"/>